<evidence type="ECO:0000256" key="1">
    <source>
        <dbReference type="SAM" id="Coils"/>
    </source>
</evidence>
<evidence type="ECO:0000313" key="3">
    <source>
        <dbReference type="Proteomes" id="UP000219799"/>
    </source>
</evidence>
<accession>A0A1C3KB90</accession>
<dbReference type="VEuPathDB" id="PlasmoDB:PmUG01_07015800"/>
<evidence type="ECO:0000313" key="2">
    <source>
        <dbReference type="EMBL" id="SBT70819.1"/>
    </source>
</evidence>
<gene>
    <name evidence="2" type="primary">PmlGA01_070006600</name>
    <name evidence="2" type="ORF">PMLGA01_070006600</name>
</gene>
<proteinExistence type="predicted"/>
<sequence>MTCIKKSISRNPKIAILENKSCKNLNDLKLRNDEMEEQFVLKNEKRSIKLINNILKSSRNYMNHFSKTVNKSTVDIDKENPPQKNNNKKKKYVKRYKLFNISKTWIFFLYNVIDLSDEPEKCLAMFISLTLEKRFPNLNLEECLKVLKQNHFDEIKNISFILKNFLKCKDKFLNILKKKKKMQHMDYESLIIFAWGMSILSYCNLRDINYNLSTILFHILNVLNKCRYFKNAMDHYLASLNFPHSDLYNMTRNINHRRALTLSDRSFSDNYYYDYSERTKKNSNFVDCRTQDFTICRERLCGNNDENKNSNVKDEQLRVHRMNNTDFPISSLEDSSYDDCNCGGIYIESEKTKKWGKLNKIIKKNKWNLLNLTKCPNGLIYYINGKYLSRISYEVLDLEKNFEVSIFGNSCFGNNNIGLCSSFKIYEFLNKEEIKRRYKLIKNIKCKEMIGDNINMEIDNTIIEGIDIRNEFMIENIFFMYFAQSQKNNTRVIPLANDSKYKFKVYQLKFFTKYSMAENNLHGRNILFCEDGKKDECKFGEVTTPVLHLKKGNKITNANNSNEKKGEKKKDKNNHSKINLIYDRDEYGYDIYFKKISRKGDLPKIYGINVFSDNLSFACDMSSFYNLVLYPSLSIYNELIKPCGYTISAWVFFPIEKNISFSSLISGENDTHVCIFNDDLILGCIENYNKEKKGYINYHSSGYSIKKLNKGWYYLSVVGTLKGQFYFINGGFKGYHKFCSFDNIKYIGNSSLFINPFPYICFIQVSNKPLSMNDILYEYTISPSCYNFTYSYYYFYLSSFFANLLTNELKNDSITLVSDSSISANHLNNADYIHFDITENYDVHIYPYHESKRYYFSVSLNSMKNRRLYFFNSIKDQVNNLSIYLNNYVLLPENWTIFTVINLSYVNESSYHCLLGGQNGSSHIVIDGSDLSLGVLTNLEHLSNFSNSGCDFLCQQGSYNKFKNKKKFRGEKNENIINISLKENSAPKELSLERSFSNNKKNYNRNRNNKINPYMLKHKKYYGNFHSSGYNFQNMLNKNILLTSRCAKNEQTFFINTSKVGVCQSCSSPITCIGNCSSINNEYLSPFGFYKFVRIVFEYVTDEQIREYYYALNL</sequence>
<feature type="coiled-coil region" evidence="1">
    <location>
        <begin position="18"/>
        <end position="45"/>
    </location>
</feature>
<reference evidence="2 3" key="1">
    <citation type="submission" date="2016-06" db="EMBL/GenBank/DDBJ databases">
        <authorList>
            <consortium name="Pathogen Informatics"/>
        </authorList>
    </citation>
    <scope>NUCLEOTIDE SEQUENCE [LARGE SCALE GENOMIC DNA]</scope>
    <source>
        <strain evidence="2">PmlGA01</strain>
    </source>
</reference>
<protein>
    <submittedName>
        <fullName evidence="2">Uncharacterized protein</fullName>
    </submittedName>
</protein>
<dbReference type="AlphaFoldDB" id="A0A1C3KB90"/>
<dbReference type="Proteomes" id="UP000219799">
    <property type="component" value="Chromosome 7"/>
</dbReference>
<keyword evidence="1" id="KW-0175">Coiled coil</keyword>
<organism evidence="2 3">
    <name type="scientific">Plasmodium malariae</name>
    <dbReference type="NCBI Taxonomy" id="5858"/>
    <lineage>
        <taxon>Eukaryota</taxon>
        <taxon>Sar</taxon>
        <taxon>Alveolata</taxon>
        <taxon>Apicomplexa</taxon>
        <taxon>Aconoidasida</taxon>
        <taxon>Haemosporida</taxon>
        <taxon>Plasmodiidae</taxon>
        <taxon>Plasmodium</taxon>
        <taxon>Plasmodium (Plasmodium)</taxon>
    </lineage>
</organism>
<dbReference type="EMBL" id="LT594495">
    <property type="protein sequence ID" value="SBT70819.1"/>
    <property type="molecule type" value="Genomic_DNA"/>
</dbReference>
<name>A0A1C3KB90_PLAMA</name>